<dbReference type="RefSeq" id="XP_023624851.1">
    <property type="nucleotide sequence ID" value="XM_023769083.1"/>
</dbReference>
<reference evidence="2 3" key="1">
    <citation type="submission" date="2016-03" db="EMBL/GenBank/DDBJ databases">
        <authorList>
            <person name="Ploux O."/>
        </authorList>
    </citation>
    <scope>NUCLEOTIDE SEQUENCE [LARGE SCALE GENOMIC DNA]</scope>
    <source>
        <strain evidence="2 3">URUG2</strain>
    </source>
</reference>
<dbReference type="Proteomes" id="UP000225277">
    <property type="component" value="Unassembled WGS sequence"/>
</dbReference>
<proteinExistence type="predicted"/>
<dbReference type="EMBL" id="FJUY01000005">
    <property type="protein sequence ID" value="CZT17961.1"/>
    <property type="molecule type" value="Genomic_DNA"/>
</dbReference>
<evidence type="ECO:0000313" key="3">
    <source>
        <dbReference type="Proteomes" id="UP000225277"/>
    </source>
</evidence>
<sequence length="142" mass="16353">MAPAKNKPAKDASPSQSEEASQRPSQEALHVDEDALAQIAQIQNAKIAKLKAEGEERIRNIRKKRIHKVQKKISECQQRHQERSRDQIRPMVDRLRELLNRKRSLEAQQDEHFQQVTSAMKATVEQLNVAIQDRCGQLAERD</sequence>
<dbReference type="AlphaFoldDB" id="A0A2D3UQF9"/>
<keyword evidence="3" id="KW-1185">Reference proteome</keyword>
<feature type="compositionally biased region" description="Polar residues" evidence="1">
    <location>
        <begin position="13"/>
        <end position="25"/>
    </location>
</feature>
<organism evidence="2 3">
    <name type="scientific">Ramularia collo-cygni</name>
    <dbReference type="NCBI Taxonomy" id="112498"/>
    <lineage>
        <taxon>Eukaryota</taxon>
        <taxon>Fungi</taxon>
        <taxon>Dikarya</taxon>
        <taxon>Ascomycota</taxon>
        <taxon>Pezizomycotina</taxon>
        <taxon>Dothideomycetes</taxon>
        <taxon>Dothideomycetidae</taxon>
        <taxon>Mycosphaerellales</taxon>
        <taxon>Mycosphaerellaceae</taxon>
        <taxon>Ramularia</taxon>
    </lineage>
</organism>
<accession>A0A2D3UQF9</accession>
<name>A0A2D3UQF9_9PEZI</name>
<feature type="region of interest" description="Disordered" evidence="1">
    <location>
        <begin position="1"/>
        <end position="32"/>
    </location>
</feature>
<evidence type="ECO:0000313" key="2">
    <source>
        <dbReference type="EMBL" id="CZT17961.1"/>
    </source>
</evidence>
<evidence type="ECO:0000256" key="1">
    <source>
        <dbReference type="SAM" id="MobiDB-lite"/>
    </source>
</evidence>
<dbReference type="GeneID" id="35598989"/>
<protein>
    <submittedName>
        <fullName evidence="2">Uncharacterized protein</fullName>
    </submittedName>
</protein>
<dbReference type="OrthoDB" id="3650820at2759"/>
<gene>
    <name evidence="2" type="ORF">RCC_03800</name>
</gene>